<dbReference type="OrthoDB" id="1435720at2759"/>
<keyword evidence="1" id="KW-0812">Transmembrane</keyword>
<evidence type="ECO:0000313" key="4">
    <source>
        <dbReference type="Proteomes" id="UP000291084"/>
    </source>
</evidence>
<sequence length="375" mass="43312">MTLTLNDVSSLLHLPILGQLCHLEEVDFEDSRCAIVELLGVDGGKASAELTAAHGVKVRLSWLRDIYAEHCEQQQWEYAARAYLLHLVGCSIFAHKTATSIRVSYLLLFRDVYTCGRYAWGVAALVYMYDQLGDASLASTRQMAGYLTLLQSWIYEHFPTLGKRRMVSSYMEDRPRAAKWESPRQGSTLLEVRVHLDALTYDLVIWYPYESHRESRPFYGVCMFSGWIRIGETLCRHLPERVLRQFGFQQSIPRDPPVVADADILVTDDVWLHYHDHVVRGVSVSRFPYDCVDGYLAWFRIISHPYIIPADDDRPSLAPRLRRDIPDEVPQRRRSASQSGLLVCLPTLFILYNFVVIVYIIMCHRYNARCCQDIW</sequence>
<evidence type="ECO:0000256" key="1">
    <source>
        <dbReference type="SAM" id="Phobius"/>
    </source>
</evidence>
<protein>
    <recommendedName>
        <fullName evidence="2">Aminotransferase-like plant mobile domain-containing protein</fullName>
    </recommendedName>
</protein>
<dbReference type="InterPro" id="IPR044824">
    <property type="entry name" value="MAIN-like"/>
</dbReference>
<feature type="transmembrane region" description="Helical" evidence="1">
    <location>
        <begin position="341"/>
        <end position="362"/>
    </location>
</feature>
<evidence type="ECO:0000259" key="2">
    <source>
        <dbReference type="Pfam" id="PF10536"/>
    </source>
</evidence>
<proteinExistence type="predicted"/>
<dbReference type="InterPro" id="IPR019557">
    <property type="entry name" value="AminoTfrase-like_pln_mobile"/>
</dbReference>
<dbReference type="PANTHER" id="PTHR46033">
    <property type="entry name" value="PROTEIN MAIN-LIKE 2"/>
    <property type="match status" value="1"/>
</dbReference>
<evidence type="ECO:0000313" key="3">
    <source>
        <dbReference type="EMBL" id="BAT88793.1"/>
    </source>
</evidence>
<reference evidence="3 4" key="1">
    <citation type="journal article" date="2015" name="Sci. Rep.">
        <title>The power of single molecule real-time sequencing technology in the de novo assembly of a eukaryotic genome.</title>
        <authorList>
            <person name="Sakai H."/>
            <person name="Naito K."/>
            <person name="Ogiso-Tanaka E."/>
            <person name="Takahashi Y."/>
            <person name="Iseki K."/>
            <person name="Muto C."/>
            <person name="Satou K."/>
            <person name="Teruya K."/>
            <person name="Shiroma A."/>
            <person name="Shimoji M."/>
            <person name="Hirano T."/>
            <person name="Itoh T."/>
            <person name="Kaga A."/>
            <person name="Tomooka N."/>
        </authorList>
    </citation>
    <scope>NUCLEOTIDE SEQUENCE [LARGE SCALE GENOMIC DNA]</scope>
    <source>
        <strain evidence="4">cv. Shumari</strain>
    </source>
</reference>
<feature type="domain" description="Aminotransferase-like plant mobile" evidence="2">
    <location>
        <begin position="1"/>
        <end position="299"/>
    </location>
</feature>
<accession>A0A0S3S7I3</accession>
<organism evidence="3 4">
    <name type="scientific">Vigna angularis var. angularis</name>
    <dbReference type="NCBI Taxonomy" id="157739"/>
    <lineage>
        <taxon>Eukaryota</taxon>
        <taxon>Viridiplantae</taxon>
        <taxon>Streptophyta</taxon>
        <taxon>Embryophyta</taxon>
        <taxon>Tracheophyta</taxon>
        <taxon>Spermatophyta</taxon>
        <taxon>Magnoliopsida</taxon>
        <taxon>eudicotyledons</taxon>
        <taxon>Gunneridae</taxon>
        <taxon>Pentapetalae</taxon>
        <taxon>rosids</taxon>
        <taxon>fabids</taxon>
        <taxon>Fabales</taxon>
        <taxon>Fabaceae</taxon>
        <taxon>Papilionoideae</taxon>
        <taxon>50 kb inversion clade</taxon>
        <taxon>NPAAA clade</taxon>
        <taxon>indigoferoid/millettioid clade</taxon>
        <taxon>Phaseoleae</taxon>
        <taxon>Vigna</taxon>
    </lineage>
</organism>
<gene>
    <name evidence="3" type="primary">Vigan.05G240600</name>
    <name evidence="3" type="ORF">VIGAN_05240600</name>
</gene>
<dbReference type="AlphaFoldDB" id="A0A0S3S7I3"/>
<dbReference type="Pfam" id="PF10536">
    <property type="entry name" value="PMD"/>
    <property type="match status" value="1"/>
</dbReference>
<keyword evidence="4" id="KW-1185">Reference proteome</keyword>
<dbReference type="Proteomes" id="UP000291084">
    <property type="component" value="Chromosome 5"/>
</dbReference>
<name>A0A0S3S7I3_PHAAN</name>
<dbReference type="EMBL" id="AP015038">
    <property type="protein sequence ID" value="BAT88793.1"/>
    <property type="molecule type" value="Genomic_DNA"/>
</dbReference>
<keyword evidence="1" id="KW-1133">Transmembrane helix</keyword>
<keyword evidence="1" id="KW-0472">Membrane</keyword>
<dbReference type="PANTHER" id="PTHR46033:SF8">
    <property type="entry name" value="PROTEIN MAINTENANCE OF MERISTEMS-LIKE"/>
    <property type="match status" value="1"/>
</dbReference>
<dbReference type="GO" id="GO:0010073">
    <property type="term" value="P:meristem maintenance"/>
    <property type="evidence" value="ECO:0007669"/>
    <property type="project" value="InterPro"/>
</dbReference>